<protein>
    <submittedName>
        <fullName evidence="8">Prli-interacting factor l</fullName>
    </submittedName>
</protein>
<dbReference type="InterPro" id="IPR011629">
    <property type="entry name" value="CobW-like_C"/>
</dbReference>
<dbReference type="SMART" id="SM00833">
    <property type="entry name" value="CobW_C"/>
    <property type="match status" value="1"/>
</dbReference>
<evidence type="ECO:0000256" key="1">
    <source>
        <dbReference type="ARBA" id="ARBA00022741"/>
    </source>
</evidence>
<dbReference type="EMBL" id="KV014357">
    <property type="protein sequence ID" value="KZV22601.1"/>
    <property type="molecule type" value="Genomic_DNA"/>
</dbReference>
<dbReference type="SUPFAM" id="SSF52540">
    <property type="entry name" value="P-loop containing nucleoside triphosphate hydrolases"/>
    <property type="match status" value="2"/>
</dbReference>
<keyword evidence="1" id="KW-0547">Nucleotide-binding</keyword>
<dbReference type="PANTHER" id="PTHR13748:SF62">
    <property type="entry name" value="COBW DOMAIN-CONTAINING PROTEIN"/>
    <property type="match status" value="1"/>
</dbReference>
<gene>
    <name evidence="8" type="ORF">F511_02618</name>
</gene>
<sequence length="643" mass="71932">MAESSRRGGGEGKSIVPPERNFSPLNNQDLDFLCNDNDENTLQDVDVRPHYQQSQGTQGSTSIPSAPTVSMGGRSQKIRHLLKHFDKLKRSFRNKKIPMASSKRLLKIKGREFLEEVSTFFFSPFFALMLCSLEEWMTKVLSDIDISRSAPSACFLELEAAARSAFSESSHQVLDMNSSCNFGTSSDPSLGSTIAVISNSGDDCISETPEVLSPSLTETTVNESSWLREGNQRVNALAKDEIYLVDSPSDVSSLSDVHRQCSSSSHLSTSFEPTEFGDTLSLLFLSYHIRIIAVLFGILSSISLVIPGLANPAPIIQTFYAEDQIFNDVKLDGVVTLVDAKYAGKHLDEVKPKGVVNEAVEQITYADRIIVNKTDLVDEPEVASLVDRIKNINRMAQLKRTKYGNVNLDYVLGIGEHHDHAHDPGVSSVSIVCEGILDLEKANIWLGTLLLERSEDIYRMKGLLSVDGMNERFVFQGVHDIFQGSPDRLWGPDEPRINKIVFIGKNLDAKELEKGFKDCLLYSKDLGFLETSISRIQMQVGERFEMEVGMGQKVRKECSYGLHERLRNEKRFLLISDDVWETVDLDLLGILRQEISARGNIMITSRSLDVCREMESQVDLKIEALTPEEAWNLFCEIALVYHL</sequence>
<feature type="compositionally biased region" description="Low complexity" evidence="6">
    <location>
        <begin position="52"/>
        <end position="62"/>
    </location>
</feature>
<comment type="catalytic activity">
    <reaction evidence="5">
        <text>GTP + H2O = GDP + phosphate + H(+)</text>
        <dbReference type="Rhea" id="RHEA:19669"/>
        <dbReference type="ChEBI" id="CHEBI:15377"/>
        <dbReference type="ChEBI" id="CHEBI:15378"/>
        <dbReference type="ChEBI" id="CHEBI:37565"/>
        <dbReference type="ChEBI" id="CHEBI:43474"/>
        <dbReference type="ChEBI" id="CHEBI:58189"/>
    </reaction>
    <physiologicalReaction direction="left-to-right" evidence="5">
        <dbReference type="Rhea" id="RHEA:19670"/>
    </physiologicalReaction>
</comment>
<evidence type="ECO:0000256" key="4">
    <source>
        <dbReference type="ARBA" id="ARBA00034320"/>
    </source>
</evidence>
<dbReference type="Gene3D" id="3.40.50.300">
    <property type="entry name" value="P-loop containing nucleotide triphosphate hydrolases"/>
    <property type="match status" value="1"/>
</dbReference>
<evidence type="ECO:0000256" key="2">
    <source>
        <dbReference type="ARBA" id="ARBA00022801"/>
    </source>
</evidence>
<evidence type="ECO:0000259" key="7">
    <source>
        <dbReference type="SMART" id="SM00833"/>
    </source>
</evidence>
<dbReference type="Pfam" id="PF02492">
    <property type="entry name" value="cobW"/>
    <property type="match status" value="1"/>
</dbReference>
<keyword evidence="3" id="KW-0143">Chaperone</keyword>
<proteinExistence type="inferred from homology"/>
<dbReference type="InterPro" id="IPR051316">
    <property type="entry name" value="Zinc-reg_GTPase_activator"/>
</dbReference>
<dbReference type="InterPro" id="IPR002182">
    <property type="entry name" value="NB-ARC"/>
</dbReference>
<evidence type="ECO:0000313" key="9">
    <source>
        <dbReference type="Proteomes" id="UP000250235"/>
    </source>
</evidence>
<dbReference type="Pfam" id="PF00931">
    <property type="entry name" value="NB-ARC"/>
    <property type="match status" value="1"/>
</dbReference>
<dbReference type="AlphaFoldDB" id="A0A2Z7ALB8"/>
<dbReference type="InterPro" id="IPR027417">
    <property type="entry name" value="P-loop_NTPase"/>
</dbReference>
<dbReference type="InterPro" id="IPR003495">
    <property type="entry name" value="CobW/HypB/UreG_nucleotide-bd"/>
</dbReference>
<dbReference type="OrthoDB" id="1898799at2759"/>
<dbReference type="SUPFAM" id="SSF90002">
    <property type="entry name" value="Hypothetical protein YjiA, C-terminal domain"/>
    <property type="match status" value="1"/>
</dbReference>
<dbReference type="GO" id="GO:0043531">
    <property type="term" value="F:ADP binding"/>
    <property type="evidence" value="ECO:0007669"/>
    <property type="project" value="InterPro"/>
</dbReference>
<organism evidence="8 9">
    <name type="scientific">Dorcoceras hygrometricum</name>
    <dbReference type="NCBI Taxonomy" id="472368"/>
    <lineage>
        <taxon>Eukaryota</taxon>
        <taxon>Viridiplantae</taxon>
        <taxon>Streptophyta</taxon>
        <taxon>Embryophyta</taxon>
        <taxon>Tracheophyta</taxon>
        <taxon>Spermatophyta</taxon>
        <taxon>Magnoliopsida</taxon>
        <taxon>eudicotyledons</taxon>
        <taxon>Gunneridae</taxon>
        <taxon>Pentapetalae</taxon>
        <taxon>asterids</taxon>
        <taxon>lamiids</taxon>
        <taxon>Lamiales</taxon>
        <taxon>Gesneriaceae</taxon>
        <taxon>Didymocarpoideae</taxon>
        <taxon>Trichosporeae</taxon>
        <taxon>Loxocarpinae</taxon>
        <taxon>Dorcoceras</taxon>
    </lineage>
</organism>
<feature type="region of interest" description="Disordered" evidence="6">
    <location>
        <begin position="50"/>
        <end position="71"/>
    </location>
</feature>
<name>A0A2Z7ALB8_9LAMI</name>
<feature type="region of interest" description="Disordered" evidence="6">
    <location>
        <begin position="1"/>
        <end position="30"/>
    </location>
</feature>
<comment type="similarity">
    <text evidence="4">Belongs to the SIMIBI class G3E GTPase family. ZNG1 subfamily.</text>
</comment>
<evidence type="ECO:0000256" key="6">
    <source>
        <dbReference type="SAM" id="MobiDB-lite"/>
    </source>
</evidence>
<dbReference type="Pfam" id="PF07683">
    <property type="entry name" value="CobW_C"/>
    <property type="match status" value="1"/>
</dbReference>
<feature type="compositionally biased region" description="Basic and acidic residues" evidence="6">
    <location>
        <begin position="1"/>
        <end position="10"/>
    </location>
</feature>
<dbReference type="Proteomes" id="UP000250235">
    <property type="component" value="Unassembled WGS sequence"/>
</dbReference>
<feature type="domain" description="CobW C-terminal" evidence="7">
    <location>
        <begin position="426"/>
        <end position="520"/>
    </location>
</feature>
<evidence type="ECO:0000256" key="5">
    <source>
        <dbReference type="ARBA" id="ARBA00049117"/>
    </source>
</evidence>
<evidence type="ECO:0000313" key="8">
    <source>
        <dbReference type="EMBL" id="KZV22601.1"/>
    </source>
</evidence>
<dbReference type="Gene3D" id="3.30.1220.10">
    <property type="entry name" value="CobW-like, C-terminal domain"/>
    <property type="match status" value="1"/>
</dbReference>
<keyword evidence="2" id="KW-0378">Hydrolase</keyword>
<evidence type="ECO:0000256" key="3">
    <source>
        <dbReference type="ARBA" id="ARBA00023186"/>
    </source>
</evidence>
<accession>A0A2Z7ALB8</accession>
<dbReference type="PANTHER" id="PTHR13748">
    <property type="entry name" value="COBW-RELATED"/>
    <property type="match status" value="1"/>
</dbReference>
<reference evidence="8 9" key="1">
    <citation type="journal article" date="2015" name="Proc. Natl. Acad. Sci. U.S.A.">
        <title>The resurrection genome of Boea hygrometrica: A blueprint for survival of dehydration.</title>
        <authorList>
            <person name="Xiao L."/>
            <person name="Yang G."/>
            <person name="Zhang L."/>
            <person name="Yang X."/>
            <person name="Zhao S."/>
            <person name="Ji Z."/>
            <person name="Zhou Q."/>
            <person name="Hu M."/>
            <person name="Wang Y."/>
            <person name="Chen M."/>
            <person name="Xu Y."/>
            <person name="Jin H."/>
            <person name="Xiao X."/>
            <person name="Hu G."/>
            <person name="Bao F."/>
            <person name="Hu Y."/>
            <person name="Wan P."/>
            <person name="Li L."/>
            <person name="Deng X."/>
            <person name="Kuang T."/>
            <person name="Xiang C."/>
            <person name="Zhu J.K."/>
            <person name="Oliver M.J."/>
            <person name="He Y."/>
        </authorList>
    </citation>
    <scope>NUCLEOTIDE SEQUENCE [LARGE SCALE GENOMIC DNA]</scope>
    <source>
        <strain evidence="9">cv. XS01</strain>
    </source>
</reference>
<dbReference type="GO" id="GO:0016787">
    <property type="term" value="F:hydrolase activity"/>
    <property type="evidence" value="ECO:0007669"/>
    <property type="project" value="UniProtKB-KW"/>
</dbReference>
<dbReference type="GO" id="GO:0005737">
    <property type="term" value="C:cytoplasm"/>
    <property type="evidence" value="ECO:0007669"/>
    <property type="project" value="TreeGrafter"/>
</dbReference>
<dbReference type="InterPro" id="IPR036627">
    <property type="entry name" value="CobW-likC_sf"/>
</dbReference>
<keyword evidence="9" id="KW-1185">Reference proteome</keyword>